<dbReference type="OrthoDB" id="5978853at2759"/>
<evidence type="ECO:0000313" key="2">
    <source>
        <dbReference type="Proteomes" id="UP000515163"/>
    </source>
</evidence>
<proteinExistence type="predicted"/>
<feature type="non-terminal residue" evidence="3">
    <location>
        <position position="694"/>
    </location>
</feature>
<dbReference type="InterPro" id="IPR013783">
    <property type="entry name" value="Ig-like_fold"/>
</dbReference>
<organism evidence="2 3">
    <name type="scientific">Actinia tenebrosa</name>
    <name type="common">Australian red waratah sea anemone</name>
    <dbReference type="NCBI Taxonomy" id="6105"/>
    <lineage>
        <taxon>Eukaryota</taxon>
        <taxon>Metazoa</taxon>
        <taxon>Cnidaria</taxon>
        <taxon>Anthozoa</taxon>
        <taxon>Hexacorallia</taxon>
        <taxon>Actiniaria</taxon>
        <taxon>Actiniidae</taxon>
        <taxon>Actinia</taxon>
    </lineage>
</organism>
<dbReference type="KEGG" id="aten:116302285"/>
<feature type="domain" description="Ig-like" evidence="1">
    <location>
        <begin position="226"/>
        <end position="309"/>
    </location>
</feature>
<dbReference type="RefSeq" id="XP_031567399.1">
    <property type="nucleotide sequence ID" value="XM_031711539.1"/>
</dbReference>
<dbReference type="SMART" id="SM00409">
    <property type="entry name" value="IG"/>
    <property type="match status" value="3"/>
</dbReference>
<dbReference type="Pfam" id="PF13927">
    <property type="entry name" value="Ig_3"/>
    <property type="match status" value="1"/>
</dbReference>
<dbReference type="GeneID" id="116302285"/>
<dbReference type="PANTHER" id="PTHR46013">
    <property type="entry name" value="VASCULAR CELL ADHESION MOLECULE 1"/>
    <property type="match status" value="1"/>
</dbReference>
<dbReference type="Proteomes" id="UP000515163">
    <property type="component" value="Unplaced"/>
</dbReference>
<name>A0A6P8IKT3_ACTTE</name>
<dbReference type="Pfam" id="PF13895">
    <property type="entry name" value="Ig_2"/>
    <property type="match status" value="2"/>
</dbReference>
<evidence type="ECO:0000259" key="1">
    <source>
        <dbReference type="PROSITE" id="PS50835"/>
    </source>
</evidence>
<dbReference type="InterPro" id="IPR003599">
    <property type="entry name" value="Ig_sub"/>
</dbReference>
<protein>
    <submittedName>
        <fullName evidence="3">Titin-like</fullName>
    </submittedName>
</protein>
<dbReference type="InterPro" id="IPR007110">
    <property type="entry name" value="Ig-like_dom"/>
</dbReference>
<accession>A0A6P8IKT3</accession>
<keyword evidence="2" id="KW-1185">Reference proteome</keyword>
<dbReference type="FunCoup" id="A0A6P8IKT3">
    <property type="interactions" value="10"/>
</dbReference>
<dbReference type="PROSITE" id="PS50835">
    <property type="entry name" value="IG_LIKE"/>
    <property type="match status" value="2"/>
</dbReference>
<dbReference type="InterPro" id="IPR036179">
    <property type="entry name" value="Ig-like_dom_sf"/>
</dbReference>
<dbReference type="InParanoid" id="A0A6P8IKT3"/>
<evidence type="ECO:0000313" key="3">
    <source>
        <dbReference type="RefSeq" id="XP_031567399.1"/>
    </source>
</evidence>
<dbReference type="PANTHER" id="PTHR46013:SF7">
    <property type="entry name" value="IG-LIKE DOMAIN-CONTAINING PROTEIN"/>
    <property type="match status" value="1"/>
</dbReference>
<gene>
    <name evidence="3" type="primary">LOC116302285</name>
</gene>
<feature type="domain" description="Ig-like" evidence="1">
    <location>
        <begin position="403"/>
        <end position="485"/>
    </location>
</feature>
<sequence length="694" mass="77236">MDLDVQTNLNVLNITFSLRNLSRKTDEMYYRITVYDDYFDSSWRTTKLNVYVHSSCTIHPNTTTVKETDNVSLNVTTTGNPPVYEYIWTHPNGSRLTANSTLTFTASRQDTGTFKVSVYNGVGNRGICTSNVTVQYKPENTNMSHSPNKTKFCLGNLITITCTSNANPPVEKYSLYRNEKWIQENDFGLFKVLLDKTGTNRFTCKPENQIGVGENKSLTSINVTEPTAISNCQILDNGKERAFAVEGRNVILKCIISGSEPLNIIWTNGQQVWYDNTVTFEPVNRSDTDTYNLTVSNGEECNNAETSFKLDVYYVPERTIIKIYPNKIAFCRGDQIHVNCTTSAKPQAKYSLYQNDELIGSSKSGHFFVGLNVPGNVSFTCVPSNEAGYGENRSVTLEVKASPGTSHCKMLENGKERTFAVEGINIELKCIISGSEPLKKTWTNGRQVWNDNTVTFEPVNRRDTGTYNLTVSNGEQCNKAETSFKFDVYYVPESTAMEIYPSKITFCRADQIYVNCTASAKPQAKYSLYQNDELSSSSRSGIFVVDLNTSGNISFTCVPSNEAGYGENSSVTREVKGLHPPELIVSSNKSYSQSNPLVLFNLSINACPSNTSLSCNPSAPNILTTITSHDAGLNGKQYLVVVIIQNDVDSANIVCKAENSVGVRERTLHFYRQAIHPKDNSPILIEKQNKTLFT</sequence>
<dbReference type="AlphaFoldDB" id="A0A6P8IKT3"/>
<dbReference type="Gene3D" id="2.60.40.10">
    <property type="entry name" value="Immunoglobulins"/>
    <property type="match status" value="5"/>
</dbReference>
<dbReference type="SUPFAM" id="SSF48726">
    <property type="entry name" value="Immunoglobulin"/>
    <property type="match status" value="4"/>
</dbReference>
<reference evidence="3" key="1">
    <citation type="submission" date="2025-08" db="UniProtKB">
        <authorList>
            <consortium name="RefSeq"/>
        </authorList>
    </citation>
    <scope>IDENTIFICATION</scope>
    <source>
        <tissue evidence="3">Tentacle</tissue>
    </source>
</reference>